<dbReference type="InterPro" id="IPR009241">
    <property type="entry name" value="HigB-like"/>
</dbReference>
<evidence type="ECO:0000313" key="1">
    <source>
        <dbReference type="EMBL" id="MDQ0153433.1"/>
    </source>
</evidence>
<organism evidence="1 2">
    <name type="scientific">Moryella indoligenes</name>
    <dbReference type="NCBI Taxonomy" id="371674"/>
    <lineage>
        <taxon>Bacteria</taxon>
        <taxon>Bacillati</taxon>
        <taxon>Bacillota</taxon>
        <taxon>Clostridia</taxon>
        <taxon>Lachnospirales</taxon>
        <taxon>Lachnospiraceae</taxon>
        <taxon>Moryella</taxon>
    </lineage>
</organism>
<comment type="caution">
    <text evidence="1">The sequence shown here is derived from an EMBL/GenBank/DDBJ whole genome shotgun (WGS) entry which is preliminary data.</text>
</comment>
<dbReference type="Proteomes" id="UP001241537">
    <property type="component" value="Unassembled WGS sequence"/>
</dbReference>
<keyword evidence="2" id="KW-1185">Reference proteome</keyword>
<dbReference type="AlphaFoldDB" id="A0AAE3VBX0"/>
<sequence length="121" mass="14221">MAFEIEFYKTKDGKEPVVDFLDSLDDKMAAKLVGFMEVLEEKGTELRMPYSEYLDDGIFELRCKQGSNITRVLYFFYIGKKIIATNGFVKKTQKTPPKELKLAKERRADWLERHKEVRDDT</sequence>
<protein>
    <submittedName>
        <fullName evidence="1">Phage-related protein</fullName>
    </submittedName>
</protein>
<evidence type="ECO:0000313" key="2">
    <source>
        <dbReference type="Proteomes" id="UP001241537"/>
    </source>
</evidence>
<name>A0AAE3VBX0_9FIRM</name>
<dbReference type="RefSeq" id="WP_106613043.1">
    <property type="nucleotide sequence ID" value="NZ_JAUSTO010000020.1"/>
</dbReference>
<accession>A0AAE3VBX0</accession>
<reference evidence="1" key="1">
    <citation type="submission" date="2023-07" db="EMBL/GenBank/DDBJ databases">
        <title>Genomic Encyclopedia of Type Strains, Phase IV (KMG-IV): sequencing the most valuable type-strain genomes for metagenomic binning, comparative biology and taxonomic classification.</title>
        <authorList>
            <person name="Goeker M."/>
        </authorList>
    </citation>
    <scope>NUCLEOTIDE SEQUENCE</scope>
    <source>
        <strain evidence="1">DSM 19659</strain>
    </source>
</reference>
<dbReference type="Pfam" id="PF05973">
    <property type="entry name" value="Gp49"/>
    <property type="match status" value="1"/>
</dbReference>
<proteinExistence type="predicted"/>
<dbReference type="EMBL" id="JAUSTO010000020">
    <property type="protein sequence ID" value="MDQ0153433.1"/>
    <property type="molecule type" value="Genomic_DNA"/>
</dbReference>
<gene>
    <name evidence="1" type="ORF">J2S20_002153</name>
</gene>